<feature type="transmembrane region" description="Helical" evidence="3">
    <location>
        <begin position="83"/>
        <end position="101"/>
    </location>
</feature>
<evidence type="ECO:0000313" key="5">
    <source>
        <dbReference type="EMBL" id="KPQ42933.1"/>
    </source>
</evidence>
<feature type="transmembrane region" description="Helical" evidence="3">
    <location>
        <begin position="6"/>
        <end position="22"/>
    </location>
</feature>
<feature type="transmembrane region" description="Helical" evidence="3">
    <location>
        <begin position="611"/>
        <end position="633"/>
    </location>
</feature>
<dbReference type="AlphaFoldDB" id="A0A0P8AF81"/>
<proteinExistence type="inferred from homology"/>
<feature type="transmembrane region" description="Helical" evidence="3">
    <location>
        <begin position="29"/>
        <end position="52"/>
    </location>
</feature>
<gene>
    <name evidence="5" type="primary">cycK_3</name>
    <name evidence="5" type="ORF">MPEBLZ_02499</name>
</gene>
<dbReference type="Pfam" id="PF01578">
    <property type="entry name" value="Cytochrom_C_asm"/>
    <property type="match status" value="1"/>
</dbReference>
<feature type="transmembrane region" description="Helical" evidence="3">
    <location>
        <begin position="264"/>
        <end position="283"/>
    </location>
</feature>
<feature type="transmembrane region" description="Helical" evidence="3">
    <location>
        <begin position="453"/>
        <end position="474"/>
    </location>
</feature>
<evidence type="ECO:0000256" key="1">
    <source>
        <dbReference type="ARBA" id="ARBA00009186"/>
    </source>
</evidence>
<dbReference type="GO" id="GO:0020037">
    <property type="term" value="F:heme binding"/>
    <property type="evidence" value="ECO:0007669"/>
    <property type="project" value="InterPro"/>
</dbReference>
<dbReference type="InterPro" id="IPR003567">
    <property type="entry name" value="Cyt_c_biogenesis"/>
</dbReference>
<feature type="transmembrane region" description="Helical" evidence="3">
    <location>
        <begin position="113"/>
        <end position="130"/>
    </location>
</feature>
<keyword evidence="3" id="KW-0812">Transmembrane</keyword>
<dbReference type="PRINTS" id="PR01410">
    <property type="entry name" value="CCBIOGENESIS"/>
</dbReference>
<feature type="transmembrane region" description="Helical" evidence="3">
    <location>
        <begin position="299"/>
        <end position="319"/>
    </location>
</feature>
<feature type="transmembrane region" description="Helical" evidence="3">
    <location>
        <begin position="413"/>
        <end position="433"/>
    </location>
</feature>
<dbReference type="PANTHER" id="PTHR43653:SF1">
    <property type="entry name" value="CYTOCHROME C-TYPE BIOGENESIS PROTEIN CCMF"/>
    <property type="match status" value="1"/>
</dbReference>
<accession>A0A0P8AF81</accession>
<dbReference type="GO" id="GO:0015232">
    <property type="term" value="F:heme transmembrane transporter activity"/>
    <property type="evidence" value="ECO:0007669"/>
    <property type="project" value="InterPro"/>
</dbReference>
<feature type="transmembrane region" description="Helical" evidence="3">
    <location>
        <begin position="381"/>
        <end position="401"/>
    </location>
</feature>
<feature type="transmembrane region" description="Helical" evidence="3">
    <location>
        <begin position="198"/>
        <end position="219"/>
    </location>
</feature>
<protein>
    <submittedName>
        <fullName evidence="5">Cytochrome c-type biogenesis protein</fullName>
    </submittedName>
</protein>
<keyword evidence="3" id="KW-1133">Transmembrane helix</keyword>
<sequence>MDTGNILLLIGLIASIASLSVYKLNRRYFLYALILAFLFISSAVLLLVYYFISNDLSINYVYIYSGDLPVVYRIAAMWAGKQGMQLLLVWATMLFILLFYMKNQENNGFARKISYIALGIVILFLSITLLDSPFRPAPGSSEAGILSGHGLSPKMISFWFLIHPPLVVMAYAAIIILFASAITYLFSGEKEWVVTARSWGRASWLLLSLAMATGGAWAYETVGWDGFWKWDPAQSGALIIWLVLTAVLHAIIRHQRNFREYDTTAPLLSACVFILSLYVMFFSRKGVQGSEHNFLGSDIWAILFAAMLFTTIITLYLIMRRKSEESGWKMTLNSMNSLRTSFHTAILLLCMLAFVPFWGITHSIIPEKIFGDQILIPKEVYNFWSFPIILLLITLTGYSLLQGVVKQKVLKLITLLAIFTGAVTAFFPGPTLLDPASEFYQQSTFLGQSIGSVSVISYIPISLFGVGGIFFRFIHGKHRFSCSNTGIGLIHAGFIFIVAGAISSTSLSTEGTVGYTALELNIPKGIDAVWRVSVTDISTTVKADNGSEQVLNLNFYKNGNPHGSGVVSLSKSDRIGNFHKLLVHRTLFTDIMVHYDGDALNPSSIRLRTEMMPLVNVLWGGTLLMIGGIIFLMKPNLSSKTG</sequence>
<dbReference type="InterPro" id="IPR002541">
    <property type="entry name" value="Cyt_c_assembly"/>
</dbReference>
<dbReference type="EMBL" id="LKCM01000193">
    <property type="protein sequence ID" value="KPQ42933.1"/>
    <property type="molecule type" value="Genomic_DNA"/>
</dbReference>
<dbReference type="GO" id="GO:0017004">
    <property type="term" value="P:cytochrome complex assembly"/>
    <property type="evidence" value="ECO:0007669"/>
    <property type="project" value="UniProtKB-KW"/>
</dbReference>
<evidence type="ECO:0000256" key="3">
    <source>
        <dbReference type="SAM" id="Phobius"/>
    </source>
</evidence>
<reference evidence="5 6" key="1">
    <citation type="submission" date="2015-09" db="EMBL/GenBank/DDBJ databases">
        <title>A metagenomics-based metabolic model of nitrate-dependent anaerobic oxidation of methane by Methanoperedens-like archaea.</title>
        <authorList>
            <person name="Arshad A."/>
            <person name="Speth D.R."/>
            <person name="De Graaf R.M."/>
            <person name="Op Den Camp H.J."/>
            <person name="Jetten M.S."/>
            <person name="Welte C.U."/>
        </authorList>
    </citation>
    <scope>NUCLEOTIDE SEQUENCE [LARGE SCALE GENOMIC DNA]</scope>
</reference>
<feature type="transmembrane region" description="Helical" evidence="3">
    <location>
        <begin position="156"/>
        <end position="186"/>
    </location>
</feature>
<organism evidence="5 6">
    <name type="scientific">Candidatus Methanoperedens nitratireducens</name>
    <dbReference type="NCBI Taxonomy" id="1392998"/>
    <lineage>
        <taxon>Archaea</taxon>
        <taxon>Methanobacteriati</taxon>
        <taxon>Methanobacteriota</taxon>
        <taxon>Stenosarchaea group</taxon>
        <taxon>Methanomicrobia</taxon>
        <taxon>Methanosarcinales</taxon>
        <taxon>ANME-2 cluster</taxon>
        <taxon>Candidatus Methanoperedentaceae</taxon>
        <taxon>Candidatus Methanoperedens</taxon>
    </lineage>
</organism>
<evidence type="ECO:0000256" key="2">
    <source>
        <dbReference type="ARBA" id="ARBA00022748"/>
    </source>
</evidence>
<evidence type="ECO:0000259" key="4">
    <source>
        <dbReference type="Pfam" id="PF01578"/>
    </source>
</evidence>
<name>A0A0P8AF81_9EURY</name>
<feature type="transmembrane region" description="Helical" evidence="3">
    <location>
        <begin position="486"/>
        <end position="507"/>
    </location>
</feature>
<dbReference type="Proteomes" id="UP000050360">
    <property type="component" value="Unassembled WGS sequence"/>
</dbReference>
<keyword evidence="2" id="KW-0201">Cytochrome c-type biogenesis</keyword>
<feature type="transmembrane region" description="Helical" evidence="3">
    <location>
        <begin position="234"/>
        <end position="252"/>
    </location>
</feature>
<evidence type="ECO:0000313" key="6">
    <source>
        <dbReference type="Proteomes" id="UP000050360"/>
    </source>
</evidence>
<comment type="caution">
    <text evidence="5">The sequence shown here is derived from an EMBL/GenBank/DDBJ whole genome shotgun (WGS) entry which is preliminary data.</text>
</comment>
<comment type="similarity">
    <text evidence="1">Belongs to the CcmF/CycK/Ccl1/NrfE/CcsA family.</text>
</comment>
<keyword evidence="3" id="KW-0472">Membrane</keyword>
<feature type="transmembrane region" description="Helical" evidence="3">
    <location>
        <begin position="340"/>
        <end position="361"/>
    </location>
</feature>
<dbReference type="PANTHER" id="PTHR43653">
    <property type="entry name" value="CYTOCHROME C ASSEMBLY PROTEIN-RELATED"/>
    <property type="match status" value="1"/>
</dbReference>
<dbReference type="GO" id="GO:0016020">
    <property type="term" value="C:membrane"/>
    <property type="evidence" value="ECO:0007669"/>
    <property type="project" value="InterPro"/>
</dbReference>
<feature type="domain" description="Cytochrome c assembly protein" evidence="4">
    <location>
        <begin position="82"/>
        <end position="284"/>
    </location>
</feature>